<evidence type="ECO:0000313" key="1">
    <source>
        <dbReference type="EMBL" id="ACM06047.1"/>
    </source>
</evidence>
<dbReference type="KEGG" id="tro:trd_1482"/>
<name>B9KZL2_THERP</name>
<reference evidence="1 2" key="1">
    <citation type="journal article" date="2009" name="PLoS ONE">
        <title>Complete genome sequence of the aerobic CO-oxidizing thermophile Thermomicrobium roseum.</title>
        <authorList>
            <person name="Wu D."/>
            <person name="Raymond J."/>
            <person name="Wu M."/>
            <person name="Chatterji S."/>
            <person name="Ren Q."/>
            <person name="Graham J.E."/>
            <person name="Bryant D.A."/>
            <person name="Robb F."/>
            <person name="Colman A."/>
            <person name="Tallon L.J."/>
            <person name="Badger J.H."/>
            <person name="Madupu R."/>
            <person name="Ward N.L."/>
            <person name="Eisen J.A."/>
        </authorList>
    </citation>
    <scope>NUCLEOTIDE SEQUENCE [LARGE SCALE GENOMIC DNA]</scope>
    <source>
        <strain evidence="2">ATCC 27502 / DSM 5159 / P-2</strain>
    </source>
</reference>
<dbReference type="Proteomes" id="UP000000447">
    <property type="component" value="Chromosome"/>
</dbReference>
<accession>B9KZL2</accession>
<keyword evidence="2" id="KW-1185">Reference proteome</keyword>
<dbReference type="HOGENOM" id="CLU_3206379_0_0_0"/>
<protein>
    <submittedName>
        <fullName evidence="1">Uncharacterized protein</fullName>
    </submittedName>
</protein>
<dbReference type="EMBL" id="CP001275">
    <property type="protein sequence ID" value="ACM06047.1"/>
    <property type="molecule type" value="Genomic_DNA"/>
</dbReference>
<dbReference type="STRING" id="309801.trd_1482"/>
<sequence>MSETTRTRIAPLLSRVLQARQYGETSALAPVGHTLFRRRATARRV</sequence>
<gene>
    <name evidence="1" type="ordered locus">trd_1482</name>
</gene>
<evidence type="ECO:0000313" key="2">
    <source>
        <dbReference type="Proteomes" id="UP000000447"/>
    </source>
</evidence>
<dbReference type="AlphaFoldDB" id="B9KZL2"/>
<proteinExistence type="predicted"/>
<organism evidence="1 2">
    <name type="scientific">Thermomicrobium roseum (strain ATCC 27502 / DSM 5159 / P-2)</name>
    <dbReference type="NCBI Taxonomy" id="309801"/>
    <lineage>
        <taxon>Bacteria</taxon>
        <taxon>Pseudomonadati</taxon>
        <taxon>Thermomicrobiota</taxon>
        <taxon>Thermomicrobia</taxon>
        <taxon>Thermomicrobiales</taxon>
        <taxon>Thermomicrobiaceae</taxon>
        <taxon>Thermomicrobium</taxon>
    </lineage>
</organism>